<dbReference type="Gene3D" id="2.40.10.10">
    <property type="entry name" value="Trypsin-like serine proteases"/>
    <property type="match status" value="2"/>
</dbReference>
<accession>A0A8K0FXN6</accession>
<dbReference type="GO" id="GO:0004252">
    <property type="term" value="F:serine-type endopeptidase activity"/>
    <property type="evidence" value="ECO:0007669"/>
    <property type="project" value="InterPro"/>
</dbReference>
<dbReference type="SUPFAM" id="SSF50494">
    <property type="entry name" value="Trypsin-like serine proteases"/>
    <property type="match status" value="1"/>
</dbReference>
<dbReference type="Pfam" id="PF00089">
    <property type="entry name" value="Trypsin"/>
    <property type="match status" value="1"/>
</dbReference>
<dbReference type="OrthoDB" id="2019384at2759"/>
<sequence>MCIYQNTRSALIGLIFQILIVHLHAECGLVDPHNNQNSILPWTVNIYYQNENNDYSFICSGTIISPKVIITAARCFYDEAAHNIKNYTYVLTVGQKSKDWNSSNEHKILSNNILIANQYKGKKNNYAYNIALIKLDSNQKLNANMKMACVYWDNDFVESTLETNLIPLKVISWLNTNNAFIVVSPTYVDYDVCQNSVSNTFRPFVTFDKMCGQLDGSHAISSLGGGLFALNRAKSRWYLIGVACETTISDSKTFMTFMKLQSHLNWISNNAFLDV</sequence>
<protein>
    <recommendedName>
        <fullName evidence="2">Peptidase S1 domain-containing protein</fullName>
    </recommendedName>
</protein>
<dbReference type="PROSITE" id="PS50240">
    <property type="entry name" value="TRYPSIN_DOM"/>
    <property type="match status" value="1"/>
</dbReference>
<organism evidence="3 4">
    <name type="scientific">Ignelater luminosus</name>
    <name type="common">Cucubano</name>
    <name type="synonym">Pyrophorus luminosus</name>
    <dbReference type="NCBI Taxonomy" id="2038154"/>
    <lineage>
        <taxon>Eukaryota</taxon>
        <taxon>Metazoa</taxon>
        <taxon>Ecdysozoa</taxon>
        <taxon>Arthropoda</taxon>
        <taxon>Hexapoda</taxon>
        <taxon>Insecta</taxon>
        <taxon>Pterygota</taxon>
        <taxon>Neoptera</taxon>
        <taxon>Endopterygota</taxon>
        <taxon>Coleoptera</taxon>
        <taxon>Polyphaga</taxon>
        <taxon>Elateriformia</taxon>
        <taxon>Elateroidea</taxon>
        <taxon>Elateridae</taxon>
        <taxon>Agrypninae</taxon>
        <taxon>Pyrophorini</taxon>
        <taxon>Ignelater</taxon>
    </lineage>
</organism>
<comment type="caution">
    <text evidence="3">The sequence shown here is derived from an EMBL/GenBank/DDBJ whole genome shotgun (WGS) entry which is preliminary data.</text>
</comment>
<feature type="chain" id="PRO_5035418569" description="Peptidase S1 domain-containing protein" evidence="1">
    <location>
        <begin position="26"/>
        <end position="275"/>
    </location>
</feature>
<evidence type="ECO:0000259" key="2">
    <source>
        <dbReference type="PROSITE" id="PS50240"/>
    </source>
</evidence>
<dbReference type="SMART" id="SM00020">
    <property type="entry name" value="Tryp_SPc"/>
    <property type="match status" value="1"/>
</dbReference>
<dbReference type="InterPro" id="IPR051333">
    <property type="entry name" value="CLIP_Serine_Protease"/>
</dbReference>
<dbReference type="InterPro" id="IPR001254">
    <property type="entry name" value="Trypsin_dom"/>
</dbReference>
<dbReference type="GO" id="GO:0006508">
    <property type="term" value="P:proteolysis"/>
    <property type="evidence" value="ECO:0007669"/>
    <property type="project" value="InterPro"/>
</dbReference>
<name>A0A8K0FXN6_IGNLU</name>
<dbReference type="Proteomes" id="UP000801492">
    <property type="component" value="Unassembled WGS sequence"/>
</dbReference>
<evidence type="ECO:0000313" key="3">
    <source>
        <dbReference type="EMBL" id="KAF2884295.1"/>
    </source>
</evidence>
<feature type="signal peptide" evidence="1">
    <location>
        <begin position="1"/>
        <end position="25"/>
    </location>
</feature>
<keyword evidence="1" id="KW-0732">Signal</keyword>
<keyword evidence="4" id="KW-1185">Reference proteome</keyword>
<proteinExistence type="predicted"/>
<dbReference type="InterPro" id="IPR009003">
    <property type="entry name" value="Peptidase_S1_PA"/>
</dbReference>
<reference evidence="3" key="1">
    <citation type="submission" date="2019-08" db="EMBL/GenBank/DDBJ databases">
        <title>The genome of the North American firefly Photinus pyralis.</title>
        <authorList>
            <consortium name="Photinus pyralis genome working group"/>
            <person name="Fallon T.R."/>
            <person name="Sander Lower S.E."/>
            <person name="Weng J.-K."/>
        </authorList>
    </citation>
    <scope>NUCLEOTIDE SEQUENCE</scope>
    <source>
        <strain evidence="3">TRF0915ILg1</strain>
        <tissue evidence="3">Whole body</tissue>
    </source>
</reference>
<dbReference type="PANTHER" id="PTHR24260:SF136">
    <property type="entry name" value="GH08193P-RELATED"/>
    <property type="match status" value="1"/>
</dbReference>
<evidence type="ECO:0000256" key="1">
    <source>
        <dbReference type="SAM" id="SignalP"/>
    </source>
</evidence>
<dbReference type="PANTHER" id="PTHR24260">
    <property type="match status" value="1"/>
</dbReference>
<evidence type="ECO:0000313" key="4">
    <source>
        <dbReference type="Proteomes" id="UP000801492"/>
    </source>
</evidence>
<dbReference type="InterPro" id="IPR043504">
    <property type="entry name" value="Peptidase_S1_PA_chymotrypsin"/>
</dbReference>
<dbReference type="AlphaFoldDB" id="A0A8K0FXN6"/>
<feature type="domain" description="Peptidase S1" evidence="2">
    <location>
        <begin position="29"/>
        <end position="272"/>
    </location>
</feature>
<gene>
    <name evidence="3" type="ORF">ILUMI_21887</name>
</gene>
<dbReference type="EMBL" id="VTPC01090204">
    <property type="protein sequence ID" value="KAF2884295.1"/>
    <property type="molecule type" value="Genomic_DNA"/>
</dbReference>